<protein>
    <submittedName>
        <fullName evidence="2">Uncharacterized protein</fullName>
    </submittedName>
</protein>
<dbReference type="AlphaFoldDB" id="A0AAN9QFU5"/>
<organism evidence="2 3">
    <name type="scientific">Phaseolus coccineus</name>
    <name type="common">Scarlet runner bean</name>
    <name type="synonym">Phaseolus multiflorus</name>
    <dbReference type="NCBI Taxonomy" id="3886"/>
    <lineage>
        <taxon>Eukaryota</taxon>
        <taxon>Viridiplantae</taxon>
        <taxon>Streptophyta</taxon>
        <taxon>Embryophyta</taxon>
        <taxon>Tracheophyta</taxon>
        <taxon>Spermatophyta</taxon>
        <taxon>Magnoliopsida</taxon>
        <taxon>eudicotyledons</taxon>
        <taxon>Gunneridae</taxon>
        <taxon>Pentapetalae</taxon>
        <taxon>rosids</taxon>
        <taxon>fabids</taxon>
        <taxon>Fabales</taxon>
        <taxon>Fabaceae</taxon>
        <taxon>Papilionoideae</taxon>
        <taxon>50 kb inversion clade</taxon>
        <taxon>NPAAA clade</taxon>
        <taxon>indigoferoid/millettioid clade</taxon>
        <taxon>Phaseoleae</taxon>
        <taxon>Phaseolus</taxon>
    </lineage>
</organism>
<gene>
    <name evidence="2" type="ORF">VNO80_30456</name>
</gene>
<comment type="caution">
    <text evidence="2">The sequence shown here is derived from an EMBL/GenBank/DDBJ whole genome shotgun (WGS) entry which is preliminary data.</text>
</comment>
<sequence>MITIRARTVTPSPTPKAPSNGKGEEKKQQHERECKKKGRATGIKEHQENSNTSKNTPKQKRREEKKRNTKPTWKTENARSWPKAVTSIAHWRSTALRSVKNDRAYVIICGSMVDLEGSWPKAVISIAHWRGTALSQTECKKLAMRRSPEFVQGKKLTHNADLYCFGTIVLEIVTQNPWPYHSSQMPYVPYSPLPHLEHLESQTRILGINLSGGLKWL</sequence>
<feature type="compositionally biased region" description="Basic and acidic residues" evidence="1">
    <location>
        <begin position="22"/>
        <end position="34"/>
    </location>
</feature>
<dbReference type="EMBL" id="JAYMYR010000011">
    <property type="protein sequence ID" value="KAK7333679.1"/>
    <property type="molecule type" value="Genomic_DNA"/>
</dbReference>
<name>A0AAN9QFU5_PHACN</name>
<accession>A0AAN9QFU5</accession>
<reference evidence="2 3" key="1">
    <citation type="submission" date="2024-01" db="EMBL/GenBank/DDBJ databases">
        <title>The genomes of 5 underutilized Papilionoideae crops provide insights into root nodulation and disease resistanc.</title>
        <authorList>
            <person name="Jiang F."/>
        </authorList>
    </citation>
    <scope>NUCLEOTIDE SEQUENCE [LARGE SCALE GENOMIC DNA]</scope>
    <source>
        <strain evidence="2">JINMINGXINNONG_FW02</strain>
        <tissue evidence="2">Leaves</tissue>
    </source>
</reference>
<feature type="region of interest" description="Disordered" evidence="1">
    <location>
        <begin position="1"/>
        <end position="79"/>
    </location>
</feature>
<dbReference type="Gene3D" id="1.10.510.10">
    <property type="entry name" value="Transferase(Phosphotransferase) domain 1"/>
    <property type="match status" value="1"/>
</dbReference>
<evidence type="ECO:0000313" key="2">
    <source>
        <dbReference type="EMBL" id="KAK7333679.1"/>
    </source>
</evidence>
<proteinExistence type="predicted"/>
<dbReference type="Proteomes" id="UP001374584">
    <property type="component" value="Unassembled WGS sequence"/>
</dbReference>
<evidence type="ECO:0000313" key="3">
    <source>
        <dbReference type="Proteomes" id="UP001374584"/>
    </source>
</evidence>
<keyword evidence="3" id="KW-1185">Reference proteome</keyword>
<dbReference type="InterPro" id="IPR011009">
    <property type="entry name" value="Kinase-like_dom_sf"/>
</dbReference>
<evidence type="ECO:0000256" key="1">
    <source>
        <dbReference type="SAM" id="MobiDB-lite"/>
    </source>
</evidence>
<dbReference type="SUPFAM" id="SSF56112">
    <property type="entry name" value="Protein kinase-like (PK-like)"/>
    <property type="match status" value="1"/>
</dbReference>